<comment type="caution">
    <text evidence="1">The sequence shown here is derived from an EMBL/GenBank/DDBJ whole genome shotgun (WGS) entry which is preliminary data.</text>
</comment>
<dbReference type="EMBL" id="CALSDN010000002">
    <property type="protein sequence ID" value="CAH6719151.1"/>
    <property type="molecule type" value="Genomic_DNA"/>
</dbReference>
<proteinExistence type="predicted"/>
<gene>
    <name evidence="1" type="ORF">CLIB1444_02S02080</name>
</gene>
<keyword evidence="2" id="KW-1185">Reference proteome</keyword>
<protein>
    <submittedName>
        <fullName evidence="1">Uncharacterized protein</fullName>
    </submittedName>
</protein>
<organism evidence="1 2">
    <name type="scientific">[Candida] jaroonii</name>
    <dbReference type="NCBI Taxonomy" id="467808"/>
    <lineage>
        <taxon>Eukaryota</taxon>
        <taxon>Fungi</taxon>
        <taxon>Dikarya</taxon>
        <taxon>Ascomycota</taxon>
        <taxon>Saccharomycotina</taxon>
        <taxon>Pichiomycetes</taxon>
        <taxon>Debaryomycetaceae</taxon>
        <taxon>Yamadazyma</taxon>
    </lineage>
</organism>
<evidence type="ECO:0000313" key="2">
    <source>
        <dbReference type="Proteomes" id="UP001152531"/>
    </source>
</evidence>
<reference evidence="1" key="1">
    <citation type="submission" date="2022-06" db="EMBL/GenBank/DDBJ databases">
        <authorList>
            <person name="Legras J.-L."/>
            <person name="Devillers H."/>
            <person name="Grondin C."/>
        </authorList>
    </citation>
    <scope>NUCLEOTIDE SEQUENCE</scope>
    <source>
        <strain evidence="1">CLIB 1444</strain>
    </source>
</reference>
<name>A0ACA9Y2F9_9ASCO</name>
<sequence length="406" mass="47689">MNRRVPSYPDSFSESYVNSTRTISSSSSIISTPSNRKHQTNAGNQQNQGLLNSQNQSTNQLGQINTDKKKNNLISKTKIKPKKSNVNLVKNKLLNLQKSSKIYTKSDDFKMTKNFIVRRPINMNHYDYSVFTKRDNWNTSDDNSDPEPPCVKESQIKAWESAEKISNNLIFDHDSDLSDEDDNLLKEEGNDNEIDDNDNYLKNDIIKSIPGYTKNELELILRRHDGIQISEKNFKLLENEEKQELYKLRQSQQAQQEKFFNQYQTLTNKRKIQVNQKKELFNKIFGYNNLLNQEYITNNTSYSSLENVMNTQKSYHEDKSEISTILEQDKMFNKKLSELKDILRKNDKLGELKEELDYEKFQKLIYHKLSSMYNNDKGDDDDDEELGNFVINYLRKCIKDDDHDRS</sequence>
<evidence type="ECO:0000313" key="1">
    <source>
        <dbReference type="EMBL" id="CAH6719151.1"/>
    </source>
</evidence>
<accession>A0ACA9Y2F9</accession>
<dbReference type="Proteomes" id="UP001152531">
    <property type="component" value="Unassembled WGS sequence"/>
</dbReference>